<dbReference type="RefSeq" id="WP_132281136.1">
    <property type="nucleotide sequence ID" value="NZ_SMGQ01000011.1"/>
</dbReference>
<evidence type="ECO:0000313" key="2">
    <source>
        <dbReference type="EMBL" id="TCK98484.1"/>
    </source>
</evidence>
<dbReference type="OrthoDB" id="9804695at2"/>
<dbReference type="PANTHER" id="PTHR33303:SF2">
    <property type="entry name" value="COA-BINDING DOMAIN-CONTAINING PROTEIN"/>
    <property type="match status" value="1"/>
</dbReference>
<evidence type="ECO:0000259" key="1">
    <source>
        <dbReference type="SMART" id="SM00881"/>
    </source>
</evidence>
<dbReference type="Pfam" id="PF13380">
    <property type="entry name" value="CoA_binding_2"/>
    <property type="match status" value="1"/>
</dbReference>
<dbReference type="PANTHER" id="PTHR33303">
    <property type="entry name" value="CYTOPLASMIC PROTEIN-RELATED"/>
    <property type="match status" value="1"/>
</dbReference>
<accession>A0A4R1N378</accession>
<evidence type="ECO:0000313" key="3">
    <source>
        <dbReference type="Proteomes" id="UP000294545"/>
    </source>
</evidence>
<protein>
    <recommendedName>
        <fullName evidence="1">CoA-binding domain-containing protein</fullName>
    </recommendedName>
</protein>
<dbReference type="InterPro" id="IPR003781">
    <property type="entry name" value="CoA-bd"/>
</dbReference>
<gene>
    <name evidence="2" type="ORF">EDC19_0906</name>
</gene>
<dbReference type="EMBL" id="SMGQ01000011">
    <property type="protein sequence ID" value="TCK98484.1"/>
    <property type="molecule type" value="Genomic_DNA"/>
</dbReference>
<dbReference type="Proteomes" id="UP000294545">
    <property type="component" value="Unassembled WGS sequence"/>
</dbReference>
<proteinExistence type="predicted"/>
<comment type="caution">
    <text evidence="2">The sequence shown here is derived from an EMBL/GenBank/DDBJ whole genome shotgun (WGS) entry which is preliminary data.</text>
</comment>
<dbReference type="SMART" id="SM00881">
    <property type="entry name" value="CoA_binding"/>
    <property type="match status" value="1"/>
</dbReference>
<organism evidence="2 3">
    <name type="scientific">Natranaerovirga hydrolytica</name>
    <dbReference type="NCBI Taxonomy" id="680378"/>
    <lineage>
        <taxon>Bacteria</taxon>
        <taxon>Bacillati</taxon>
        <taxon>Bacillota</taxon>
        <taxon>Clostridia</taxon>
        <taxon>Lachnospirales</taxon>
        <taxon>Natranaerovirgaceae</taxon>
        <taxon>Natranaerovirga</taxon>
    </lineage>
</organism>
<dbReference type="AlphaFoldDB" id="A0A4R1N378"/>
<sequence length="128" mass="14522">MLEEKLLDQYKNWAVIGASTNPDKYGYKIYKKLKKHEYNVYGINPKNDTLEGDKLYQSLSELPEKVDVVNFVVNPKIGIEAVKECAKLGIKYIWLQPGAESDELIQLAQAEGIEVIQACVLVALSYRE</sequence>
<dbReference type="Gene3D" id="3.40.50.720">
    <property type="entry name" value="NAD(P)-binding Rossmann-like Domain"/>
    <property type="match status" value="1"/>
</dbReference>
<dbReference type="SUPFAM" id="SSF51735">
    <property type="entry name" value="NAD(P)-binding Rossmann-fold domains"/>
    <property type="match status" value="1"/>
</dbReference>
<dbReference type="InterPro" id="IPR036291">
    <property type="entry name" value="NAD(P)-bd_dom_sf"/>
</dbReference>
<feature type="domain" description="CoA-binding" evidence="1">
    <location>
        <begin position="6"/>
        <end position="99"/>
    </location>
</feature>
<name>A0A4R1N378_9FIRM</name>
<reference evidence="2 3" key="1">
    <citation type="submission" date="2019-03" db="EMBL/GenBank/DDBJ databases">
        <title>Genomic Encyclopedia of Type Strains, Phase IV (KMG-IV): sequencing the most valuable type-strain genomes for metagenomic binning, comparative biology and taxonomic classification.</title>
        <authorList>
            <person name="Goeker M."/>
        </authorList>
    </citation>
    <scope>NUCLEOTIDE SEQUENCE [LARGE SCALE GENOMIC DNA]</scope>
    <source>
        <strain evidence="2 3">DSM 24176</strain>
    </source>
</reference>
<keyword evidence="3" id="KW-1185">Reference proteome</keyword>